<reference evidence="2" key="1">
    <citation type="submission" date="2014-09" db="EMBL/GenBank/DDBJ databases">
        <authorList>
            <person name="Magalhaes I.L.F."/>
            <person name="Oliveira U."/>
            <person name="Santos F.R."/>
            <person name="Vidigal T.H.D.A."/>
            <person name="Brescovit A.D."/>
            <person name="Santos A.J."/>
        </authorList>
    </citation>
    <scope>NUCLEOTIDE SEQUENCE</scope>
    <source>
        <tissue evidence="2">Shoot tissue taken approximately 20 cm above the soil surface</tissue>
    </source>
</reference>
<dbReference type="EMBL" id="GBRH01282954">
    <property type="protein sequence ID" value="JAD14941.1"/>
    <property type="molecule type" value="Transcribed_RNA"/>
</dbReference>
<reference evidence="2" key="2">
    <citation type="journal article" date="2015" name="Data Brief">
        <title>Shoot transcriptome of the giant reed, Arundo donax.</title>
        <authorList>
            <person name="Barrero R.A."/>
            <person name="Guerrero F.D."/>
            <person name="Moolhuijzen P."/>
            <person name="Goolsby J.A."/>
            <person name="Tidwell J."/>
            <person name="Bellgard S.E."/>
            <person name="Bellgard M.I."/>
        </authorList>
    </citation>
    <scope>NUCLEOTIDE SEQUENCE</scope>
    <source>
        <tissue evidence="2">Shoot tissue taken approximately 20 cm above the soil surface</tissue>
    </source>
</reference>
<proteinExistence type="predicted"/>
<name>A0A0A8XNJ4_ARUDO</name>
<dbReference type="AlphaFoldDB" id="A0A0A8XNJ4"/>
<keyword evidence="1" id="KW-0812">Transmembrane</keyword>
<evidence type="ECO:0000256" key="1">
    <source>
        <dbReference type="SAM" id="Phobius"/>
    </source>
</evidence>
<feature type="transmembrane region" description="Helical" evidence="1">
    <location>
        <begin position="62"/>
        <end position="84"/>
    </location>
</feature>
<evidence type="ECO:0000313" key="2">
    <source>
        <dbReference type="EMBL" id="JAD14941.1"/>
    </source>
</evidence>
<keyword evidence="1" id="KW-1133">Transmembrane helix</keyword>
<feature type="transmembrane region" description="Helical" evidence="1">
    <location>
        <begin position="96"/>
        <end position="114"/>
    </location>
</feature>
<keyword evidence="1" id="KW-0472">Membrane</keyword>
<dbReference type="InterPro" id="IPR007658">
    <property type="entry name" value="DUF594"/>
</dbReference>
<organism evidence="2">
    <name type="scientific">Arundo donax</name>
    <name type="common">Giant reed</name>
    <name type="synonym">Donax arundinaceus</name>
    <dbReference type="NCBI Taxonomy" id="35708"/>
    <lineage>
        <taxon>Eukaryota</taxon>
        <taxon>Viridiplantae</taxon>
        <taxon>Streptophyta</taxon>
        <taxon>Embryophyta</taxon>
        <taxon>Tracheophyta</taxon>
        <taxon>Spermatophyta</taxon>
        <taxon>Magnoliopsida</taxon>
        <taxon>Liliopsida</taxon>
        <taxon>Poales</taxon>
        <taxon>Poaceae</taxon>
        <taxon>PACMAD clade</taxon>
        <taxon>Arundinoideae</taxon>
        <taxon>Arundineae</taxon>
        <taxon>Arundo</taxon>
    </lineage>
</organism>
<evidence type="ECO:0008006" key="3">
    <source>
        <dbReference type="Google" id="ProtNLM"/>
    </source>
</evidence>
<dbReference type="PANTHER" id="PTHR31325">
    <property type="entry name" value="OS01G0798800 PROTEIN-RELATED"/>
    <property type="match status" value="1"/>
</dbReference>
<sequence>MILSDMSLFAAANDLKKRRKNQGQDQILAPLSPGTEMSSKRWLRKAFGLIYTRANVINTPAYLAYHLLLVPLLHIAAITLFATSHKNVYEATDVKMTYIFLGFTAALDVLAVFIRQLLFQIMGSAGVAALCETLPGHNLIASVVRRIHPVSGGLLKCVTSIGCKEDYFICEDDSLYRKVAGLVLVDLMSAPRLKGLDLGTYRSFTRANWALSMELQKACNMGRTDNDAISHSISGSPQADLVQEATNQTIHESEIQRSLRKESFDESVLLWHIATDLCFRKMPQPEGKLREVCTQAISNYMAHLLNFRPEMLMTGSRQHLFTEAIGNVESILGKGFQYHYTAGDDEILVKKIMDEADKAEAISIYPLIHDACKLAKDLIQLQDETRWELMYRVWLGMICYSASMCRGYLHAKTLGEGGEFLSFVWLVLSLKGAKTLADKLQMPELDPGEEPQVEETPTATPDLYSELLAAL</sequence>
<protein>
    <recommendedName>
        <fullName evidence="3">DUF4220 domain-containing protein</fullName>
    </recommendedName>
</protein>
<dbReference type="Pfam" id="PF04578">
    <property type="entry name" value="DUF594"/>
    <property type="match status" value="1"/>
</dbReference>
<accession>A0A0A8XNJ4</accession>